<dbReference type="STRING" id="76595.SAMN05660313_02285"/>
<dbReference type="Proteomes" id="UP000183257">
    <property type="component" value="Unassembled WGS sequence"/>
</dbReference>
<accession>A0A1K1Q3E6</accession>
<dbReference type="EMBL" id="FPIY01000003">
    <property type="protein sequence ID" value="SFW54253.1"/>
    <property type="molecule type" value="Genomic_DNA"/>
</dbReference>
<keyword evidence="2" id="KW-1185">Reference proteome</keyword>
<gene>
    <name evidence="1" type="ORF">SAMN05660313_02285</name>
</gene>
<dbReference type="AlphaFoldDB" id="A0A1K1Q3E6"/>
<evidence type="ECO:0000313" key="1">
    <source>
        <dbReference type="EMBL" id="SFW54253.1"/>
    </source>
</evidence>
<reference evidence="2" key="1">
    <citation type="submission" date="2016-11" db="EMBL/GenBank/DDBJ databases">
        <authorList>
            <person name="Varghese N."/>
            <person name="Submissions S."/>
        </authorList>
    </citation>
    <scope>NUCLEOTIDE SEQUENCE [LARGE SCALE GENOMIC DNA]</scope>
    <source>
        <strain evidence="2">DSM 24786</strain>
    </source>
</reference>
<protein>
    <submittedName>
        <fullName evidence="1">Uncharacterized protein</fullName>
    </submittedName>
</protein>
<organism evidence="1 2">
    <name type="scientific">Cellulophaga fucicola</name>
    <dbReference type="NCBI Taxonomy" id="76595"/>
    <lineage>
        <taxon>Bacteria</taxon>
        <taxon>Pseudomonadati</taxon>
        <taxon>Bacteroidota</taxon>
        <taxon>Flavobacteriia</taxon>
        <taxon>Flavobacteriales</taxon>
        <taxon>Flavobacteriaceae</taxon>
        <taxon>Cellulophaga</taxon>
    </lineage>
</organism>
<dbReference type="OrthoDB" id="1354274at2"/>
<sequence length="118" mass="13536">MKDINAIYYNEFGIAFHWKKETKKYRSKIQVVFRDTGFLFTKNELIRFAEHIKNTMNSNSVCSCCTQKDSCRAMLLETPVPQVSLAVSAKELTAINDLIEGTIFQLNVDNFLSDICNN</sequence>
<evidence type="ECO:0000313" key="2">
    <source>
        <dbReference type="Proteomes" id="UP000183257"/>
    </source>
</evidence>
<proteinExistence type="predicted"/>
<name>A0A1K1Q3E6_9FLAO</name>
<dbReference type="RefSeq" id="WP_072303931.1">
    <property type="nucleotide sequence ID" value="NZ_CBDUMO010000053.1"/>
</dbReference>